<dbReference type="PANTHER" id="PTHR11062:SF281">
    <property type="entry name" value="EXOSTOSIN-LIKE 2"/>
    <property type="match status" value="1"/>
</dbReference>
<reference evidence="7" key="3">
    <citation type="submission" date="2020-12" db="UniProtKB">
        <authorList>
            <consortium name="EnsemblPlants"/>
        </authorList>
    </citation>
    <scope>IDENTIFICATION</scope>
</reference>
<dbReference type="GO" id="GO:0000139">
    <property type="term" value="C:Golgi membrane"/>
    <property type="evidence" value="ECO:0007669"/>
    <property type="project" value="UniProtKB-SubCell"/>
</dbReference>
<dbReference type="PaxDb" id="3218-PP1S48_252V6.1"/>
<dbReference type="InterPro" id="IPR040911">
    <property type="entry name" value="Exostosin_GT47"/>
</dbReference>
<dbReference type="EnsemblPlants" id="Pp3c14_16130V3.1">
    <property type="protein sequence ID" value="Pp3c14_16130V3.1"/>
    <property type="gene ID" value="Pp3c14_16130"/>
</dbReference>
<sequence>MQKATMWNGKPRNSSGAGFCRPLEFVVATVLVIITYSCTRFALEVPKQACRCDLSSRDVLSKESSGCGEDHREVNFFWGGFRWPERGYGSRLNLQIYIYDVDEIDGLRELLSGRDHSIASSACVRGQWGTQVKIHKLLMKSRYRTLDKSRANFFFVPVYVKCVRIFGGLNEKEVNEHFLKILRQMPYFHRSGGRDHIFVFPSGAGAHLVKGWPNFLNRSIFLTPEGDRTDKKAFSSFNTWKDIIIPGNVDIINHPSNSATSPLPLSKRKYVANYLGRAQGKKGRLQLIELAKQFPAELDAPELAFQGSAKLGRIEYYNRLRNAKFCLAPRGESSWTLRFYEAFFVECVPVILSDEIELPYQNVLDYSGFSIKWPSSRTNEELLRYLRSIPEFEIERMLVLGRNIRCLFTYAPDSEGCTAMTGILWELQRKVRAFHQYHHTFWLHNASIVNRDLAKFHEWSPPFPVPYSNELKMTLNN</sequence>
<keyword evidence="4" id="KW-0333">Golgi apparatus</keyword>
<evidence type="ECO:0000313" key="7">
    <source>
        <dbReference type="EnsemblPlants" id="Pp3c14_16130V3.1"/>
    </source>
</evidence>
<keyword evidence="3" id="KW-0812">Transmembrane</keyword>
<accession>A0A2K1JI21</accession>
<dbReference type="GeneID" id="112291334"/>
<comment type="subcellular location">
    <subcellularLocation>
        <location evidence="1">Golgi apparatus membrane</location>
        <topology evidence="1">Single-pass type II membrane protein</topology>
    </subcellularLocation>
</comment>
<dbReference type="PANTHER" id="PTHR11062">
    <property type="entry name" value="EXOSTOSIN HEPARAN SULFATE GLYCOSYLTRANSFERASE -RELATED"/>
    <property type="match status" value="1"/>
</dbReference>
<keyword evidence="3" id="KW-0735">Signal-anchor</keyword>
<reference evidence="6 8" key="2">
    <citation type="journal article" date="2018" name="Plant J.">
        <title>The Physcomitrella patens chromosome-scale assembly reveals moss genome structure and evolution.</title>
        <authorList>
            <person name="Lang D."/>
            <person name="Ullrich K.K."/>
            <person name="Murat F."/>
            <person name="Fuchs J."/>
            <person name="Jenkins J."/>
            <person name="Haas F.B."/>
            <person name="Piednoel M."/>
            <person name="Gundlach H."/>
            <person name="Van Bel M."/>
            <person name="Meyberg R."/>
            <person name="Vives C."/>
            <person name="Morata J."/>
            <person name="Symeonidi A."/>
            <person name="Hiss M."/>
            <person name="Muchero W."/>
            <person name="Kamisugi Y."/>
            <person name="Saleh O."/>
            <person name="Blanc G."/>
            <person name="Decker E.L."/>
            <person name="van Gessel N."/>
            <person name="Grimwood J."/>
            <person name="Hayes R.D."/>
            <person name="Graham S.W."/>
            <person name="Gunter L.E."/>
            <person name="McDaniel S.F."/>
            <person name="Hoernstein S.N.W."/>
            <person name="Larsson A."/>
            <person name="Li F.W."/>
            <person name="Perroud P.F."/>
            <person name="Phillips J."/>
            <person name="Ranjan P."/>
            <person name="Rokshar D.S."/>
            <person name="Rothfels C.J."/>
            <person name="Schneider L."/>
            <person name="Shu S."/>
            <person name="Stevenson D.W."/>
            <person name="Thummler F."/>
            <person name="Tillich M."/>
            <person name="Villarreal Aguilar J.C."/>
            <person name="Widiez T."/>
            <person name="Wong G.K."/>
            <person name="Wymore A."/>
            <person name="Zhang Y."/>
            <person name="Zimmer A.D."/>
            <person name="Quatrano R.S."/>
            <person name="Mayer K.F.X."/>
            <person name="Goodstein D."/>
            <person name="Casacuberta J.M."/>
            <person name="Vandepoele K."/>
            <person name="Reski R."/>
            <person name="Cuming A.C."/>
            <person name="Tuskan G.A."/>
            <person name="Maumus F."/>
            <person name="Salse J."/>
            <person name="Schmutz J."/>
            <person name="Rensing S.A."/>
        </authorList>
    </citation>
    <scope>NUCLEOTIDE SEQUENCE [LARGE SCALE GENOMIC DNA]</scope>
    <source>
        <strain evidence="7 8">cv. Gransden 2004</strain>
    </source>
</reference>
<comment type="similarity">
    <text evidence="2">Belongs to the glycosyltransferase 47 family.</text>
</comment>
<evidence type="ECO:0000256" key="2">
    <source>
        <dbReference type="ARBA" id="ARBA00010271"/>
    </source>
</evidence>
<dbReference type="EMBL" id="ABEU02000014">
    <property type="protein sequence ID" value="PNR41195.1"/>
    <property type="molecule type" value="Genomic_DNA"/>
</dbReference>
<evidence type="ECO:0000256" key="1">
    <source>
        <dbReference type="ARBA" id="ARBA00004323"/>
    </source>
</evidence>
<dbReference type="OrthoDB" id="1924787at2759"/>
<dbReference type="GO" id="GO:0016757">
    <property type="term" value="F:glycosyltransferase activity"/>
    <property type="evidence" value="ECO:0007669"/>
    <property type="project" value="InterPro"/>
</dbReference>
<dbReference type="Pfam" id="PF03016">
    <property type="entry name" value="Exostosin_GT47"/>
    <property type="match status" value="1"/>
</dbReference>
<keyword evidence="8" id="KW-1185">Reference proteome</keyword>
<name>A0A2K1JI21_PHYPA</name>
<evidence type="ECO:0000259" key="5">
    <source>
        <dbReference type="Pfam" id="PF03016"/>
    </source>
</evidence>
<evidence type="ECO:0000256" key="4">
    <source>
        <dbReference type="ARBA" id="ARBA00023034"/>
    </source>
</evidence>
<dbReference type="EnsemblPlants" id="Pp3c14_16130V3.2">
    <property type="protein sequence ID" value="Pp3c14_16130V3.2"/>
    <property type="gene ID" value="Pp3c14_16130"/>
</dbReference>
<dbReference type="Gramene" id="Pp3c14_16130V3.2">
    <property type="protein sequence ID" value="Pp3c14_16130V3.2"/>
    <property type="gene ID" value="Pp3c14_16130"/>
</dbReference>
<dbReference type="Proteomes" id="UP000006727">
    <property type="component" value="Chromosome 14"/>
</dbReference>
<feature type="domain" description="Exostosin GT47" evidence="5">
    <location>
        <begin position="93"/>
        <end position="382"/>
    </location>
</feature>
<evidence type="ECO:0000313" key="8">
    <source>
        <dbReference type="Proteomes" id="UP000006727"/>
    </source>
</evidence>
<protein>
    <recommendedName>
        <fullName evidence="5">Exostosin GT47 domain-containing protein</fullName>
    </recommendedName>
</protein>
<dbReference type="InterPro" id="IPR004263">
    <property type="entry name" value="Exostosin"/>
</dbReference>
<proteinExistence type="inferred from homology"/>
<evidence type="ECO:0000313" key="6">
    <source>
        <dbReference type="EMBL" id="PNR41195.1"/>
    </source>
</evidence>
<organism evidence="6">
    <name type="scientific">Physcomitrium patens</name>
    <name type="common">Spreading-leaved earth moss</name>
    <name type="synonym">Physcomitrella patens</name>
    <dbReference type="NCBI Taxonomy" id="3218"/>
    <lineage>
        <taxon>Eukaryota</taxon>
        <taxon>Viridiplantae</taxon>
        <taxon>Streptophyta</taxon>
        <taxon>Embryophyta</taxon>
        <taxon>Bryophyta</taxon>
        <taxon>Bryophytina</taxon>
        <taxon>Bryopsida</taxon>
        <taxon>Funariidae</taxon>
        <taxon>Funariales</taxon>
        <taxon>Funariaceae</taxon>
        <taxon>Physcomitrium</taxon>
    </lineage>
</organism>
<reference evidence="6 8" key="1">
    <citation type="journal article" date="2008" name="Science">
        <title>The Physcomitrella genome reveals evolutionary insights into the conquest of land by plants.</title>
        <authorList>
            <person name="Rensing S."/>
            <person name="Lang D."/>
            <person name="Zimmer A."/>
            <person name="Terry A."/>
            <person name="Salamov A."/>
            <person name="Shapiro H."/>
            <person name="Nishiyama T."/>
            <person name="Perroud P.-F."/>
            <person name="Lindquist E."/>
            <person name="Kamisugi Y."/>
            <person name="Tanahashi T."/>
            <person name="Sakakibara K."/>
            <person name="Fujita T."/>
            <person name="Oishi K."/>
            <person name="Shin-I T."/>
            <person name="Kuroki Y."/>
            <person name="Toyoda A."/>
            <person name="Suzuki Y."/>
            <person name="Hashimoto A."/>
            <person name="Yamaguchi K."/>
            <person name="Sugano A."/>
            <person name="Kohara Y."/>
            <person name="Fujiyama A."/>
            <person name="Anterola A."/>
            <person name="Aoki S."/>
            <person name="Ashton N."/>
            <person name="Barbazuk W.B."/>
            <person name="Barker E."/>
            <person name="Bennetzen J."/>
            <person name="Bezanilla M."/>
            <person name="Blankenship R."/>
            <person name="Cho S.H."/>
            <person name="Dutcher S."/>
            <person name="Estelle M."/>
            <person name="Fawcett J.A."/>
            <person name="Gundlach H."/>
            <person name="Hanada K."/>
            <person name="Heyl A."/>
            <person name="Hicks K.A."/>
            <person name="Hugh J."/>
            <person name="Lohr M."/>
            <person name="Mayer K."/>
            <person name="Melkozernov A."/>
            <person name="Murata T."/>
            <person name="Nelson D."/>
            <person name="Pils B."/>
            <person name="Prigge M."/>
            <person name="Reiss B."/>
            <person name="Renner T."/>
            <person name="Rombauts S."/>
            <person name="Rushton P."/>
            <person name="Sanderfoot A."/>
            <person name="Schween G."/>
            <person name="Shiu S.-H."/>
            <person name="Stueber K."/>
            <person name="Theodoulou F.L."/>
            <person name="Tu H."/>
            <person name="Van de Peer Y."/>
            <person name="Verrier P.J."/>
            <person name="Waters E."/>
            <person name="Wood A."/>
            <person name="Yang L."/>
            <person name="Cove D."/>
            <person name="Cuming A."/>
            <person name="Hasebe M."/>
            <person name="Lucas S."/>
            <person name="Mishler D.B."/>
            <person name="Reski R."/>
            <person name="Grigoriev I."/>
            <person name="Quatrano R.S."/>
            <person name="Boore J.L."/>
        </authorList>
    </citation>
    <scope>NUCLEOTIDE SEQUENCE [LARGE SCALE GENOMIC DNA]</scope>
    <source>
        <strain evidence="7 8">cv. Gransden 2004</strain>
    </source>
</reference>
<dbReference type="AlphaFoldDB" id="A0A2K1JI21"/>
<dbReference type="Gramene" id="Pp3c14_16130V3.1">
    <property type="protein sequence ID" value="Pp3c14_16130V3.1"/>
    <property type="gene ID" value="Pp3c14_16130"/>
</dbReference>
<evidence type="ECO:0000256" key="3">
    <source>
        <dbReference type="ARBA" id="ARBA00022968"/>
    </source>
</evidence>
<gene>
    <name evidence="7" type="primary">LOC112291334</name>
    <name evidence="6" type="ORF">PHYPA_018598</name>
</gene>
<dbReference type="RefSeq" id="XP_024394338.1">
    <property type="nucleotide sequence ID" value="XM_024538570.2"/>
</dbReference>
<dbReference type="OMA" id="YFVECVP"/>